<protein>
    <recommendedName>
        <fullName evidence="2">asparagine synthase (glutamine-hydrolyzing)</fullName>
        <ecNumber evidence="2">6.3.5.4</ecNumber>
    </recommendedName>
</protein>
<feature type="domain" description="Asparagine synthetase" evidence="6">
    <location>
        <begin position="276"/>
        <end position="661"/>
    </location>
</feature>
<sequence>MEFLVLPDVPGPLDATGGRTDGESARHGRDSRLRRILDDALPDLFGGPGPSTAASPAEAAQPGDAPRPGNASSPGDTASPAAAVRPAREVAPAFTVIPHASGRPWIVGRWREDEIVWTRAGRDRIAVLGPSSATAGTLAARLRDARTPADLDGLSAELAGSFHLVASIGDRVRVQGSLSTARQVFHADVAGTPVAADRPQTLAALVGAAPREETLAAWLVAPWLPWPLNERCLWKGVDALPAGCYLELSADGGSRAVRWWSPPEPDLPLADGAGRVREALRDAVAVRTRGHDTLSADLSGGMDSTSLCFLAAGDVDRLVTTRWEAADPADEDQVWAARAAASLPGGEHLVLSRDVAPTWFADLSQPDPDIEAPFAWIRTRARLTHMAEQVAARGSSAHLTGHGGDELFLSNPLYLHTLVRTRHVRSIPYLRAYRALHRWRAAHTAQALLANDSFGQWLSRTADELTDPVREVQGRPSFGWGVAYRMPAWATGEAVDTVRRLLRDTGRSEPEPLAPLRGQHAALADVRLCGDTLRRVDRLTSRSGVSWHAPYVDDRVVEAALAIRFEDVAMPDRYKPALTAAMRGVVPDTVLGRSTKSEYSAEAYDSLRRHRAELLGLCEDMRLARLGLVNADALRSLLLALPPTSLTLVPLISTFACETWLRNLPSGGAR</sequence>
<evidence type="ECO:0000256" key="1">
    <source>
        <dbReference type="ARBA" id="ARBA00005187"/>
    </source>
</evidence>
<evidence type="ECO:0000256" key="3">
    <source>
        <dbReference type="ARBA" id="ARBA00022888"/>
    </source>
</evidence>
<dbReference type="EMBL" id="BAAAZG010000040">
    <property type="protein sequence ID" value="GAA4086661.1"/>
    <property type="molecule type" value="Genomic_DNA"/>
</dbReference>
<organism evidence="7 8">
    <name type="scientific">Actinomadura miaoliensis</name>
    <dbReference type="NCBI Taxonomy" id="430685"/>
    <lineage>
        <taxon>Bacteria</taxon>
        <taxon>Bacillati</taxon>
        <taxon>Actinomycetota</taxon>
        <taxon>Actinomycetes</taxon>
        <taxon>Streptosporangiales</taxon>
        <taxon>Thermomonosporaceae</taxon>
        <taxon>Actinomadura</taxon>
    </lineage>
</organism>
<name>A0ABP7WEZ5_9ACTN</name>
<keyword evidence="3" id="KW-0061">Asparagine biosynthesis</keyword>
<evidence type="ECO:0000313" key="7">
    <source>
        <dbReference type="EMBL" id="GAA4086661.1"/>
    </source>
</evidence>
<dbReference type="RefSeq" id="WP_344952822.1">
    <property type="nucleotide sequence ID" value="NZ_BAAAZG010000040.1"/>
</dbReference>
<evidence type="ECO:0000256" key="4">
    <source>
        <dbReference type="ARBA" id="ARBA00048741"/>
    </source>
</evidence>
<feature type="region of interest" description="Disordered" evidence="5">
    <location>
        <begin position="1"/>
        <end position="85"/>
    </location>
</feature>
<comment type="caution">
    <text evidence="7">The sequence shown here is derived from an EMBL/GenBank/DDBJ whole genome shotgun (WGS) entry which is preliminary data.</text>
</comment>
<evidence type="ECO:0000313" key="8">
    <source>
        <dbReference type="Proteomes" id="UP001500683"/>
    </source>
</evidence>
<feature type="compositionally biased region" description="Basic and acidic residues" evidence="5">
    <location>
        <begin position="20"/>
        <end position="38"/>
    </location>
</feature>
<dbReference type="InterPro" id="IPR001962">
    <property type="entry name" value="Asn_synthase"/>
</dbReference>
<dbReference type="InterPro" id="IPR051786">
    <property type="entry name" value="ASN_synthetase/amidase"/>
</dbReference>
<gene>
    <name evidence="7" type="ORF">GCM10022214_53510</name>
</gene>
<comment type="pathway">
    <text evidence="1">Amino-acid biosynthesis; L-asparagine biosynthesis; L-asparagine from L-aspartate (L-Gln route): step 1/1.</text>
</comment>
<reference evidence="8" key="1">
    <citation type="journal article" date="2019" name="Int. J. Syst. Evol. Microbiol.">
        <title>The Global Catalogue of Microorganisms (GCM) 10K type strain sequencing project: providing services to taxonomists for standard genome sequencing and annotation.</title>
        <authorList>
            <consortium name="The Broad Institute Genomics Platform"/>
            <consortium name="The Broad Institute Genome Sequencing Center for Infectious Disease"/>
            <person name="Wu L."/>
            <person name="Ma J."/>
        </authorList>
    </citation>
    <scope>NUCLEOTIDE SEQUENCE [LARGE SCALE GENOMIC DNA]</scope>
    <source>
        <strain evidence="8">JCM 16702</strain>
    </source>
</reference>
<accession>A0ABP7WEZ5</accession>
<dbReference type="SUPFAM" id="SSF52402">
    <property type="entry name" value="Adenine nucleotide alpha hydrolases-like"/>
    <property type="match status" value="1"/>
</dbReference>
<evidence type="ECO:0000259" key="6">
    <source>
        <dbReference type="Pfam" id="PF00733"/>
    </source>
</evidence>
<dbReference type="Pfam" id="PF00733">
    <property type="entry name" value="Asn_synthase"/>
    <property type="match status" value="1"/>
</dbReference>
<dbReference type="InterPro" id="IPR014729">
    <property type="entry name" value="Rossmann-like_a/b/a_fold"/>
</dbReference>
<dbReference type="PANTHER" id="PTHR43284">
    <property type="entry name" value="ASPARAGINE SYNTHETASE (GLUTAMINE-HYDROLYZING)"/>
    <property type="match status" value="1"/>
</dbReference>
<dbReference type="Gene3D" id="3.40.50.620">
    <property type="entry name" value="HUPs"/>
    <property type="match status" value="2"/>
</dbReference>
<comment type="catalytic activity">
    <reaction evidence="4">
        <text>L-aspartate + L-glutamine + ATP + H2O = L-asparagine + L-glutamate + AMP + diphosphate + H(+)</text>
        <dbReference type="Rhea" id="RHEA:12228"/>
        <dbReference type="ChEBI" id="CHEBI:15377"/>
        <dbReference type="ChEBI" id="CHEBI:15378"/>
        <dbReference type="ChEBI" id="CHEBI:29985"/>
        <dbReference type="ChEBI" id="CHEBI:29991"/>
        <dbReference type="ChEBI" id="CHEBI:30616"/>
        <dbReference type="ChEBI" id="CHEBI:33019"/>
        <dbReference type="ChEBI" id="CHEBI:58048"/>
        <dbReference type="ChEBI" id="CHEBI:58359"/>
        <dbReference type="ChEBI" id="CHEBI:456215"/>
        <dbReference type="EC" id="6.3.5.4"/>
    </reaction>
</comment>
<dbReference type="EC" id="6.3.5.4" evidence="2"/>
<evidence type="ECO:0000256" key="5">
    <source>
        <dbReference type="SAM" id="MobiDB-lite"/>
    </source>
</evidence>
<keyword evidence="8" id="KW-1185">Reference proteome</keyword>
<proteinExistence type="predicted"/>
<evidence type="ECO:0000256" key="2">
    <source>
        <dbReference type="ARBA" id="ARBA00012737"/>
    </source>
</evidence>
<dbReference type="Proteomes" id="UP001500683">
    <property type="component" value="Unassembled WGS sequence"/>
</dbReference>
<dbReference type="PANTHER" id="PTHR43284:SF1">
    <property type="entry name" value="ASPARAGINE SYNTHETASE"/>
    <property type="match status" value="1"/>
</dbReference>
<keyword evidence="3" id="KW-0028">Amino-acid biosynthesis</keyword>